<evidence type="ECO:0000313" key="8">
    <source>
        <dbReference type="EMBL" id="WXA96494.1"/>
    </source>
</evidence>
<evidence type="ECO:0000256" key="3">
    <source>
        <dbReference type="ARBA" id="ARBA00013208"/>
    </source>
</evidence>
<dbReference type="Proteomes" id="UP001379533">
    <property type="component" value="Chromosome"/>
</dbReference>
<dbReference type="PANTHER" id="PTHR43390:SF1">
    <property type="entry name" value="CHLOROPLAST PROCESSING PEPTIDASE"/>
    <property type="match status" value="1"/>
</dbReference>
<dbReference type="InterPro" id="IPR000223">
    <property type="entry name" value="Pept_S26A_signal_pept_1"/>
</dbReference>
<evidence type="ECO:0000256" key="4">
    <source>
        <dbReference type="ARBA" id="ARBA00019232"/>
    </source>
</evidence>
<comment type="catalytic activity">
    <reaction evidence="1 6">
        <text>Cleavage of hydrophobic, N-terminal signal or leader sequences from secreted and periplasmic proteins.</text>
        <dbReference type="EC" id="3.4.21.89"/>
    </reaction>
</comment>
<keyword evidence="9" id="KW-1185">Reference proteome</keyword>
<evidence type="ECO:0000259" key="7">
    <source>
        <dbReference type="Pfam" id="PF10502"/>
    </source>
</evidence>
<comment type="similarity">
    <text evidence="2 6">Belongs to the peptidase S26 family.</text>
</comment>
<organism evidence="8 9">
    <name type="scientific">Pendulispora brunnea</name>
    <dbReference type="NCBI Taxonomy" id="2905690"/>
    <lineage>
        <taxon>Bacteria</taxon>
        <taxon>Pseudomonadati</taxon>
        <taxon>Myxococcota</taxon>
        <taxon>Myxococcia</taxon>
        <taxon>Myxococcales</taxon>
        <taxon>Sorangiineae</taxon>
        <taxon>Pendulisporaceae</taxon>
        <taxon>Pendulispora</taxon>
    </lineage>
</organism>
<protein>
    <recommendedName>
        <fullName evidence="4 6">Signal peptidase I</fullName>
        <ecNumber evidence="3 6">3.4.21.89</ecNumber>
    </recommendedName>
</protein>
<dbReference type="InterPro" id="IPR019533">
    <property type="entry name" value="Peptidase_S26"/>
</dbReference>
<sequence>MSLWPRPFRFLRDGVSVLAAAGLVFVTRSSFADHYHVPSGSMEPTIHTGDHILVSKMAYGLRMPLTHAKMVSFHAPSRGDVVVLDSPENGTVLLKRVVAVGGDRVAVHDGVISIDDVPQPTMSKDDGQLEESLDGHVHPLGSLGGSELPETVVPPGQLLVMGDNRGNSHDGRDFGFVPADTVLGRALAVFARQGILGWHKL</sequence>
<evidence type="ECO:0000256" key="2">
    <source>
        <dbReference type="ARBA" id="ARBA00009370"/>
    </source>
</evidence>
<reference evidence="8 9" key="1">
    <citation type="submission" date="2021-12" db="EMBL/GenBank/DDBJ databases">
        <title>Discovery of the Pendulisporaceae a myxobacterial family with distinct sporulation behavior and unique specialized metabolism.</title>
        <authorList>
            <person name="Garcia R."/>
            <person name="Popoff A."/>
            <person name="Bader C.D."/>
            <person name="Loehr J."/>
            <person name="Walesch S."/>
            <person name="Walt C."/>
            <person name="Boldt J."/>
            <person name="Bunk B."/>
            <person name="Haeckl F.J.F.P.J."/>
            <person name="Gunesch A.P."/>
            <person name="Birkelbach J."/>
            <person name="Nuebel U."/>
            <person name="Pietschmann T."/>
            <person name="Bach T."/>
            <person name="Mueller R."/>
        </authorList>
    </citation>
    <scope>NUCLEOTIDE SEQUENCE [LARGE SCALE GENOMIC DNA]</scope>
    <source>
        <strain evidence="8 9">MSr12523</strain>
    </source>
</reference>
<proteinExistence type="inferred from homology"/>
<dbReference type="EC" id="3.4.21.89" evidence="3 6"/>
<evidence type="ECO:0000256" key="1">
    <source>
        <dbReference type="ARBA" id="ARBA00000677"/>
    </source>
</evidence>
<comment type="subcellular location">
    <subcellularLocation>
        <location evidence="6">Membrane</location>
        <topology evidence="6">Single-pass type II membrane protein</topology>
    </subcellularLocation>
</comment>
<dbReference type="Gene3D" id="2.10.109.10">
    <property type="entry name" value="Umud Fragment, subunit A"/>
    <property type="match status" value="1"/>
</dbReference>
<dbReference type="PRINTS" id="PR00727">
    <property type="entry name" value="LEADERPTASE"/>
</dbReference>
<dbReference type="Pfam" id="PF10502">
    <property type="entry name" value="Peptidase_S26"/>
    <property type="match status" value="1"/>
</dbReference>
<dbReference type="InterPro" id="IPR019758">
    <property type="entry name" value="Pept_S26A_signal_pept_1_CS"/>
</dbReference>
<dbReference type="InterPro" id="IPR019757">
    <property type="entry name" value="Pept_S26A_signal_pept_1_Lys-AS"/>
</dbReference>
<gene>
    <name evidence="8" type="primary">lepB</name>
    <name evidence="8" type="ORF">LZC95_06530</name>
</gene>
<keyword evidence="6" id="KW-0645">Protease</keyword>
<dbReference type="RefSeq" id="WP_394847110.1">
    <property type="nucleotide sequence ID" value="NZ_CP089982.1"/>
</dbReference>
<dbReference type="SUPFAM" id="SSF51306">
    <property type="entry name" value="LexA/Signal peptidase"/>
    <property type="match status" value="1"/>
</dbReference>
<dbReference type="PROSITE" id="PS00760">
    <property type="entry name" value="SPASE_I_2"/>
    <property type="match status" value="1"/>
</dbReference>
<dbReference type="PROSITE" id="PS00761">
    <property type="entry name" value="SPASE_I_3"/>
    <property type="match status" value="1"/>
</dbReference>
<dbReference type="GO" id="GO:0009003">
    <property type="term" value="F:signal peptidase activity"/>
    <property type="evidence" value="ECO:0007669"/>
    <property type="project" value="UniProtKB-EC"/>
</dbReference>
<dbReference type="CDD" id="cd06530">
    <property type="entry name" value="S26_SPase_I"/>
    <property type="match status" value="1"/>
</dbReference>
<keyword evidence="5 6" id="KW-0378">Hydrolase</keyword>
<dbReference type="NCBIfam" id="TIGR02227">
    <property type="entry name" value="sigpep_I_bact"/>
    <property type="match status" value="1"/>
</dbReference>
<dbReference type="InterPro" id="IPR036286">
    <property type="entry name" value="LexA/Signal_pep-like_sf"/>
</dbReference>
<accession>A0ABZ2KD22</accession>
<dbReference type="EMBL" id="CP089982">
    <property type="protein sequence ID" value="WXA96494.1"/>
    <property type="molecule type" value="Genomic_DNA"/>
</dbReference>
<evidence type="ECO:0000313" key="9">
    <source>
        <dbReference type="Proteomes" id="UP001379533"/>
    </source>
</evidence>
<feature type="domain" description="Peptidase S26" evidence="7">
    <location>
        <begin position="15"/>
        <end position="190"/>
    </location>
</feature>
<dbReference type="PANTHER" id="PTHR43390">
    <property type="entry name" value="SIGNAL PEPTIDASE I"/>
    <property type="match status" value="1"/>
</dbReference>
<evidence type="ECO:0000256" key="6">
    <source>
        <dbReference type="RuleBase" id="RU362042"/>
    </source>
</evidence>
<evidence type="ECO:0000256" key="5">
    <source>
        <dbReference type="ARBA" id="ARBA00022801"/>
    </source>
</evidence>
<name>A0ABZ2KD22_9BACT</name>